<organism evidence="2 3">
    <name type="scientific">Hydrogenophaga luteola</name>
    <dbReference type="NCBI Taxonomy" id="1591122"/>
    <lineage>
        <taxon>Bacteria</taxon>
        <taxon>Pseudomonadati</taxon>
        <taxon>Pseudomonadota</taxon>
        <taxon>Betaproteobacteria</taxon>
        <taxon>Burkholderiales</taxon>
        <taxon>Comamonadaceae</taxon>
        <taxon>Hydrogenophaga</taxon>
    </lineage>
</organism>
<sequence length="237" mass="26364">METTAQRHLMDRTTSDLYFHAERTQSVPDSLGQDLLLRVLDEVDYGLLVIDSQGHIRHANHLARHEMSTGRVIVTHSRSLLGRNTELTTQIQSALEHALRGQRRLLQLKQGEHELSLAFVPLSHPLEFDAPTVLVLLSRKNACDNLALRMFARSQNLSPSEEAVLLALCRGASIPEIASDHKVAESTVRSQIKALREKTGCGSIRALMQKVHSLPPMVPALRVISAMPHNAMEFAQP</sequence>
<feature type="domain" description="HTH luxR-type" evidence="1">
    <location>
        <begin position="154"/>
        <end position="211"/>
    </location>
</feature>
<dbReference type="RefSeq" id="WP_382172798.1">
    <property type="nucleotide sequence ID" value="NZ_JBHRXX010000002.1"/>
</dbReference>
<proteinExistence type="predicted"/>
<comment type="caution">
    <text evidence="2">The sequence shown here is derived from an EMBL/GenBank/DDBJ whole genome shotgun (WGS) entry which is preliminary data.</text>
</comment>
<dbReference type="InterPro" id="IPR016032">
    <property type="entry name" value="Sig_transdc_resp-reg_C-effctor"/>
</dbReference>
<gene>
    <name evidence="2" type="ORF">ACFOPI_08135</name>
</gene>
<protein>
    <submittedName>
        <fullName evidence="2">Helix-turn-helix transcriptional regulator</fullName>
    </submittedName>
</protein>
<dbReference type="EMBL" id="JBHRXX010000002">
    <property type="protein sequence ID" value="MFC3683557.1"/>
    <property type="molecule type" value="Genomic_DNA"/>
</dbReference>
<reference evidence="3" key="1">
    <citation type="journal article" date="2019" name="Int. J. Syst. Evol. Microbiol.">
        <title>The Global Catalogue of Microorganisms (GCM) 10K type strain sequencing project: providing services to taxonomists for standard genome sequencing and annotation.</title>
        <authorList>
            <consortium name="The Broad Institute Genomics Platform"/>
            <consortium name="The Broad Institute Genome Sequencing Center for Infectious Disease"/>
            <person name="Wu L."/>
            <person name="Ma J."/>
        </authorList>
    </citation>
    <scope>NUCLEOTIDE SEQUENCE [LARGE SCALE GENOMIC DNA]</scope>
    <source>
        <strain evidence="3">KCTC 42501</strain>
    </source>
</reference>
<evidence type="ECO:0000313" key="2">
    <source>
        <dbReference type="EMBL" id="MFC3683557.1"/>
    </source>
</evidence>
<evidence type="ECO:0000313" key="3">
    <source>
        <dbReference type="Proteomes" id="UP001595729"/>
    </source>
</evidence>
<dbReference type="SUPFAM" id="SSF46894">
    <property type="entry name" value="C-terminal effector domain of the bipartite response regulators"/>
    <property type="match status" value="1"/>
</dbReference>
<accession>A0ABV7W3E9</accession>
<dbReference type="SMART" id="SM00421">
    <property type="entry name" value="HTH_LUXR"/>
    <property type="match status" value="1"/>
</dbReference>
<dbReference type="Proteomes" id="UP001595729">
    <property type="component" value="Unassembled WGS sequence"/>
</dbReference>
<dbReference type="InterPro" id="IPR000792">
    <property type="entry name" value="Tscrpt_reg_LuxR_C"/>
</dbReference>
<evidence type="ECO:0000259" key="1">
    <source>
        <dbReference type="SMART" id="SM00421"/>
    </source>
</evidence>
<name>A0ABV7W3E9_9BURK</name>
<keyword evidence="3" id="KW-1185">Reference proteome</keyword>
<dbReference type="Gene3D" id="1.10.10.10">
    <property type="entry name" value="Winged helix-like DNA-binding domain superfamily/Winged helix DNA-binding domain"/>
    <property type="match status" value="1"/>
</dbReference>
<dbReference type="InterPro" id="IPR036388">
    <property type="entry name" value="WH-like_DNA-bd_sf"/>
</dbReference>